<keyword evidence="9 10" id="KW-0961">Cell wall biogenesis/degradation</keyword>
<dbReference type="InterPro" id="IPR004101">
    <property type="entry name" value="Mur_ligase_C"/>
</dbReference>
<dbReference type="SUPFAM" id="SSF53244">
    <property type="entry name" value="MurD-like peptide ligases, peptide-binding domain"/>
    <property type="match status" value="1"/>
</dbReference>
<keyword evidence="5 10" id="KW-0067">ATP-binding</keyword>
<dbReference type="InterPro" id="IPR036615">
    <property type="entry name" value="Mur_ligase_C_dom_sf"/>
</dbReference>
<dbReference type="InterPro" id="IPR000713">
    <property type="entry name" value="Mur_ligase_N"/>
</dbReference>
<dbReference type="GO" id="GO:0008360">
    <property type="term" value="P:regulation of cell shape"/>
    <property type="evidence" value="ECO:0007669"/>
    <property type="project" value="UniProtKB-KW"/>
</dbReference>
<dbReference type="GO" id="GO:0071555">
    <property type="term" value="P:cell wall organization"/>
    <property type="evidence" value="ECO:0007669"/>
    <property type="project" value="UniProtKB-KW"/>
</dbReference>
<dbReference type="AlphaFoldDB" id="A0A2S9WV06"/>
<dbReference type="InterPro" id="IPR013221">
    <property type="entry name" value="Mur_ligase_cen"/>
</dbReference>
<evidence type="ECO:0000256" key="11">
    <source>
        <dbReference type="RuleBase" id="RU004136"/>
    </source>
</evidence>
<feature type="domain" description="Mur ligase central" evidence="14">
    <location>
        <begin position="97"/>
        <end position="267"/>
    </location>
</feature>
<dbReference type="GO" id="GO:0008766">
    <property type="term" value="F:UDP-N-acetylmuramoylalanyl-D-glutamyl-2,6-diaminopimelate-D-alanyl-D-alanine ligase activity"/>
    <property type="evidence" value="ECO:0007669"/>
    <property type="project" value="RHEA"/>
</dbReference>
<dbReference type="SUPFAM" id="SSF63418">
    <property type="entry name" value="MurE/MurF N-terminal domain"/>
    <property type="match status" value="1"/>
</dbReference>
<dbReference type="Gene3D" id="3.90.190.20">
    <property type="entry name" value="Mur ligase, C-terminal domain"/>
    <property type="match status" value="1"/>
</dbReference>
<evidence type="ECO:0000256" key="2">
    <source>
        <dbReference type="ARBA" id="ARBA00022598"/>
    </source>
</evidence>
<dbReference type="SUPFAM" id="SSF53623">
    <property type="entry name" value="MurD-like peptide ligases, catalytic domain"/>
    <property type="match status" value="1"/>
</dbReference>
<proteinExistence type="inferred from homology"/>
<keyword evidence="3 10" id="KW-0132">Cell division</keyword>
<evidence type="ECO:0000256" key="7">
    <source>
        <dbReference type="ARBA" id="ARBA00022984"/>
    </source>
</evidence>
<dbReference type="GO" id="GO:0051301">
    <property type="term" value="P:cell division"/>
    <property type="evidence" value="ECO:0007669"/>
    <property type="project" value="UniProtKB-KW"/>
</dbReference>
<feature type="domain" description="Mur ligase C-terminal" evidence="13">
    <location>
        <begin position="291"/>
        <end position="405"/>
    </location>
</feature>
<keyword evidence="6 10" id="KW-0133">Cell shape</keyword>
<dbReference type="InterPro" id="IPR036565">
    <property type="entry name" value="Mur-like_cat_sf"/>
</dbReference>
<comment type="caution">
    <text evidence="15">The sequence shown here is derived from an EMBL/GenBank/DDBJ whole genome shotgun (WGS) entry which is preliminary data.</text>
</comment>
<dbReference type="PANTHER" id="PTHR43024">
    <property type="entry name" value="UDP-N-ACETYLMURAMOYL-TRIPEPTIDE--D-ALANYL-D-ALANINE LIGASE"/>
    <property type="match status" value="1"/>
</dbReference>
<comment type="pathway">
    <text evidence="10 11">Cell wall biogenesis; peptidoglycan biosynthesis.</text>
</comment>
<evidence type="ECO:0000256" key="4">
    <source>
        <dbReference type="ARBA" id="ARBA00022741"/>
    </source>
</evidence>
<comment type="catalytic activity">
    <reaction evidence="10 11">
        <text>D-alanyl-D-alanine + UDP-N-acetyl-alpha-D-muramoyl-L-alanyl-gamma-D-glutamyl-meso-2,6-diaminopimelate + ATP = UDP-N-acetyl-alpha-D-muramoyl-L-alanyl-gamma-D-glutamyl-meso-2,6-diaminopimeloyl-D-alanyl-D-alanine + ADP + phosphate + H(+)</text>
        <dbReference type="Rhea" id="RHEA:28374"/>
        <dbReference type="ChEBI" id="CHEBI:15378"/>
        <dbReference type="ChEBI" id="CHEBI:30616"/>
        <dbReference type="ChEBI" id="CHEBI:43474"/>
        <dbReference type="ChEBI" id="CHEBI:57822"/>
        <dbReference type="ChEBI" id="CHEBI:61386"/>
        <dbReference type="ChEBI" id="CHEBI:83905"/>
        <dbReference type="ChEBI" id="CHEBI:456216"/>
        <dbReference type="EC" id="6.3.2.10"/>
    </reaction>
</comment>
<dbReference type="InterPro" id="IPR035911">
    <property type="entry name" value="MurE/MurF_N"/>
</dbReference>
<evidence type="ECO:0000313" key="16">
    <source>
        <dbReference type="Proteomes" id="UP000239532"/>
    </source>
</evidence>
<dbReference type="Proteomes" id="UP000239532">
    <property type="component" value="Unassembled WGS sequence"/>
</dbReference>
<reference evidence="15 16" key="1">
    <citation type="submission" date="2016-11" db="EMBL/GenBank/DDBJ databases">
        <title>Trade-off between light-utilization and light-protection in marine flavobacteria.</title>
        <authorList>
            <person name="Kumagai Y."/>
        </authorList>
    </citation>
    <scope>NUCLEOTIDE SEQUENCE [LARGE SCALE GENOMIC DNA]</scope>
    <source>
        <strain evidence="15 16">JCM 17109</strain>
    </source>
</reference>
<dbReference type="InterPro" id="IPR051046">
    <property type="entry name" value="MurCDEF_CellWall_CoF430Synth"/>
</dbReference>
<comment type="function">
    <text evidence="10 11">Involved in cell wall formation. Catalyzes the final step in the synthesis of UDP-N-acetylmuramoyl-pentapeptide, the precursor of murein.</text>
</comment>
<dbReference type="GO" id="GO:0009252">
    <property type="term" value="P:peptidoglycan biosynthetic process"/>
    <property type="evidence" value="ECO:0007669"/>
    <property type="project" value="UniProtKB-UniRule"/>
</dbReference>
<keyword evidence="7 10" id="KW-0573">Peptidoglycan synthesis</keyword>
<dbReference type="Gene3D" id="3.40.1390.10">
    <property type="entry name" value="MurE/MurF, N-terminal domain"/>
    <property type="match status" value="1"/>
</dbReference>
<comment type="similarity">
    <text evidence="10">Belongs to the MurCDEF family. MurF subfamily.</text>
</comment>
<sequence length="417" mass="46160">MQIIEELYNRFRESEGISTDTRTLKKGELFVALSGDNFDGNRYVSTAIEKGANHIICTDKSHADHKNVTVVENALKTLQELANYHRKQLKAPIVALTGSNGKTTTKELIVSVLSQQYKVSATKGNLNNHIGVPLTLLSFDESTEIGVVEMGANHLKEIKALSEIAAPDYGLITNFGKAHLEGFGGIEGVKRGKSELYDYIAGNKGKVMVRQQDAEQLKRSADIDRRLAPIFRIQSSQPLSIVWDELEFQTNLTGIYNVGNMELAAAVGLEMNIPKEKIVTGLSLYTPENNRSQIIRKNGLTIIKDAYNANPTSMRAALENLSQQSGHKTAILGDMFELGIYASDEHQNIADLADELKIDRVILIGENFYKTQAGSHEKYENFNTFSKSWTPLDSSSNKVILIKGSRGMALERVLDLI</sequence>
<comment type="subcellular location">
    <subcellularLocation>
        <location evidence="10 11">Cytoplasm</location>
    </subcellularLocation>
</comment>
<evidence type="ECO:0000313" key="15">
    <source>
        <dbReference type="EMBL" id="PRP67293.1"/>
    </source>
</evidence>
<keyword evidence="8 10" id="KW-0131">Cell cycle</keyword>
<dbReference type="GO" id="GO:0047480">
    <property type="term" value="F:UDP-N-acetylmuramoyl-tripeptide-D-alanyl-D-alanine ligase activity"/>
    <property type="evidence" value="ECO:0007669"/>
    <property type="project" value="UniProtKB-UniRule"/>
</dbReference>
<keyword evidence="4 10" id="KW-0547">Nucleotide-binding</keyword>
<dbReference type="GO" id="GO:0005524">
    <property type="term" value="F:ATP binding"/>
    <property type="evidence" value="ECO:0007669"/>
    <property type="project" value="UniProtKB-UniRule"/>
</dbReference>
<evidence type="ECO:0000259" key="14">
    <source>
        <dbReference type="Pfam" id="PF08245"/>
    </source>
</evidence>
<protein>
    <recommendedName>
        <fullName evidence="10 11">UDP-N-acetylmuramoyl-tripeptide--D-alanyl-D-alanine ligase</fullName>
        <ecNumber evidence="10 11">6.3.2.10</ecNumber>
    </recommendedName>
    <alternativeName>
        <fullName evidence="10">D-alanyl-D-alanine-adding enzyme</fullName>
    </alternativeName>
</protein>
<dbReference type="Gene3D" id="3.40.1190.10">
    <property type="entry name" value="Mur-like, catalytic domain"/>
    <property type="match status" value="1"/>
</dbReference>
<evidence type="ECO:0000259" key="13">
    <source>
        <dbReference type="Pfam" id="PF02875"/>
    </source>
</evidence>
<dbReference type="RefSeq" id="WP_105983039.1">
    <property type="nucleotide sequence ID" value="NZ_MQUC01000003.1"/>
</dbReference>
<feature type="binding site" evidence="10">
    <location>
        <begin position="98"/>
        <end position="104"/>
    </location>
    <ligand>
        <name>ATP</name>
        <dbReference type="ChEBI" id="CHEBI:30616"/>
    </ligand>
</feature>
<keyword evidence="16" id="KW-1185">Reference proteome</keyword>
<dbReference type="EMBL" id="MQUC01000003">
    <property type="protein sequence ID" value="PRP67293.1"/>
    <property type="molecule type" value="Genomic_DNA"/>
</dbReference>
<dbReference type="OrthoDB" id="9801978at2"/>
<feature type="domain" description="Mur ligase N-terminal catalytic" evidence="12">
    <location>
        <begin position="15"/>
        <end position="78"/>
    </location>
</feature>
<evidence type="ECO:0000256" key="6">
    <source>
        <dbReference type="ARBA" id="ARBA00022960"/>
    </source>
</evidence>
<dbReference type="Pfam" id="PF08245">
    <property type="entry name" value="Mur_ligase_M"/>
    <property type="match status" value="1"/>
</dbReference>
<keyword evidence="2 10" id="KW-0436">Ligase</keyword>
<dbReference type="Pfam" id="PF01225">
    <property type="entry name" value="Mur_ligase"/>
    <property type="match status" value="1"/>
</dbReference>
<keyword evidence="1 10" id="KW-0963">Cytoplasm</keyword>
<dbReference type="InterPro" id="IPR005863">
    <property type="entry name" value="UDP-N-AcMur_synth"/>
</dbReference>
<evidence type="ECO:0000256" key="3">
    <source>
        <dbReference type="ARBA" id="ARBA00022618"/>
    </source>
</evidence>
<evidence type="ECO:0000256" key="10">
    <source>
        <dbReference type="HAMAP-Rule" id="MF_02019"/>
    </source>
</evidence>
<evidence type="ECO:0000256" key="1">
    <source>
        <dbReference type="ARBA" id="ARBA00022490"/>
    </source>
</evidence>
<accession>A0A2S9WV06</accession>
<dbReference type="PANTHER" id="PTHR43024:SF1">
    <property type="entry name" value="UDP-N-ACETYLMURAMOYL-TRIPEPTIDE--D-ALANYL-D-ALANINE LIGASE"/>
    <property type="match status" value="1"/>
</dbReference>
<dbReference type="EC" id="6.3.2.10" evidence="10 11"/>
<name>A0A2S9WV06_9FLAO</name>
<dbReference type="Pfam" id="PF02875">
    <property type="entry name" value="Mur_ligase_C"/>
    <property type="match status" value="1"/>
</dbReference>
<dbReference type="HAMAP" id="MF_02019">
    <property type="entry name" value="MurF"/>
    <property type="match status" value="1"/>
</dbReference>
<organism evidence="15 16">
    <name type="scientific">Nonlabens agnitus</name>
    <dbReference type="NCBI Taxonomy" id="870484"/>
    <lineage>
        <taxon>Bacteria</taxon>
        <taxon>Pseudomonadati</taxon>
        <taxon>Bacteroidota</taxon>
        <taxon>Flavobacteriia</taxon>
        <taxon>Flavobacteriales</taxon>
        <taxon>Flavobacteriaceae</taxon>
        <taxon>Nonlabens</taxon>
    </lineage>
</organism>
<dbReference type="NCBIfam" id="TIGR01143">
    <property type="entry name" value="murF"/>
    <property type="match status" value="1"/>
</dbReference>
<evidence type="ECO:0000256" key="8">
    <source>
        <dbReference type="ARBA" id="ARBA00023306"/>
    </source>
</evidence>
<gene>
    <name evidence="10" type="primary">murF</name>
    <name evidence="15" type="ORF">BST86_09375</name>
</gene>
<dbReference type="UniPathway" id="UPA00219"/>
<dbReference type="GO" id="GO:0005737">
    <property type="term" value="C:cytoplasm"/>
    <property type="evidence" value="ECO:0007669"/>
    <property type="project" value="UniProtKB-SubCell"/>
</dbReference>
<evidence type="ECO:0000256" key="5">
    <source>
        <dbReference type="ARBA" id="ARBA00022840"/>
    </source>
</evidence>
<evidence type="ECO:0000259" key="12">
    <source>
        <dbReference type="Pfam" id="PF01225"/>
    </source>
</evidence>
<evidence type="ECO:0000256" key="9">
    <source>
        <dbReference type="ARBA" id="ARBA00023316"/>
    </source>
</evidence>